<proteinExistence type="predicted"/>
<dbReference type="AlphaFoldDB" id="A0AB39MYT7"/>
<gene>
    <name evidence="3" type="ORF">AB5J55_13145</name>
</gene>
<dbReference type="RefSeq" id="WP_369270852.1">
    <property type="nucleotide sequence ID" value="NZ_CP163432.1"/>
</dbReference>
<sequence>MTDDDEQRDDGGVMTGLKGAEWHARIECGGRVSGAGFLVARDKVLTCAHVVDNSDLDPVTVTFPQRPGDAPVAARVVVHGGWDGGASELGDLAVLELDSEVAITPASLAPADVALSDRKLVAYGFPAGYDIDGTIAEFRGVAEWLISGEWVQLEAWSGHGQPLAVGFSGAAVALVDTGEVIGMVTAAARPHDVRTGRMMPTHVLARYWPDLSALVPLPGSARPWGTPGPGYVRGAPLPGTGHAHDVSGQPAPHPVRSQWPPASGPARPPAALEIPAHFRSTPTADPTAPAPHHGAPAPGPGHPDGPRLRALVEKAARAGLDCDPVRLYAGAAGPFDPLPPAEGFGSLWSAAWFVLCEVDDPATVTRFADRLDALLTAPPRAETGAILVELGHSGAGDDLVRVEVSAYSAGHRHPVPAETVPKARLRACVQDRIEDAFCHLTPGADELIAFALPRDWLDWPVDRWEKGPDDDTPLGCVHPVVVTDHARRRTSTRHVLTSAWQRLDSRAGGRVHRVSCGGGEDPRKLRLALLQSEICLAGFGATPRAARTRPHFETSVTAPAPVIVWTRRGCDPEEADCAGSADCPGTAFLDALDGLVSRVPPAQLPRRVLSLRQRADAEDDHWARDIQLLWDDPRRFTDPHATAVHTRSPVA</sequence>
<feature type="region of interest" description="Disordered" evidence="1">
    <location>
        <begin position="224"/>
        <end position="307"/>
    </location>
</feature>
<dbReference type="InterPro" id="IPR045450">
    <property type="entry name" value="VMAP_C"/>
</dbReference>
<evidence type="ECO:0000259" key="2">
    <source>
        <dbReference type="Pfam" id="PF20028"/>
    </source>
</evidence>
<protein>
    <submittedName>
        <fullName evidence="3">Trypsin-like peptidase domain-containing protein</fullName>
    </submittedName>
</protein>
<dbReference type="Pfam" id="PF13365">
    <property type="entry name" value="Trypsin_2"/>
    <property type="match status" value="1"/>
</dbReference>
<organism evidence="3">
    <name type="scientific">Streptomyces sp. R11</name>
    <dbReference type="NCBI Taxonomy" id="3238625"/>
    <lineage>
        <taxon>Bacteria</taxon>
        <taxon>Bacillati</taxon>
        <taxon>Actinomycetota</taxon>
        <taxon>Actinomycetes</taxon>
        <taxon>Kitasatosporales</taxon>
        <taxon>Streptomycetaceae</taxon>
        <taxon>Streptomyces</taxon>
    </lineage>
</organism>
<dbReference type="Gene3D" id="2.40.10.120">
    <property type="match status" value="1"/>
</dbReference>
<dbReference type="Pfam" id="PF20028">
    <property type="entry name" value="VMAP-C"/>
    <property type="match status" value="1"/>
</dbReference>
<reference evidence="3" key="1">
    <citation type="submission" date="2024-07" db="EMBL/GenBank/DDBJ databases">
        <authorList>
            <person name="Yu S.T."/>
        </authorList>
    </citation>
    <scope>NUCLEOTIDE SEQUENCE</scope>
    <source>
        <strain evidence="3">R11</strain>
    </source>
</reference>
<feature type="domain" description="vWA-MoxR associated protein C-terminal" evidence="2">
    <location>
        <begin position="399"/>
        <end position="633"/>
    </location>
</feature>
<evidence type="ECO:0000313" key="3">
    <source>
        <dbReference type="EMBL" id="XDQ10542.1"/>
    </source>
</evidence>
<dbReference type="SUPFAM" id="SSF50494">
    <property type="entry name" value="Trypsin-like serine proteases"/>
    <property type="match status" value="1"/>
</dbReference>
<name>A0AB39MYT7_9ACTN</name>
<dbReference type="EMBL" id="CP163432">
    <property type="protein sequence ID" value="XDQ10542.1"/>
    <property type="molecule type" value="Genomic_DNA"/>
</dbReference>
<dbReference type="InterPro" id="IPR009003">
    <property type="entry name" value="Peptidase_S1_PA"/>
</dbReference>
<accession>A0AB39MYT7</accession>
<feature type="compositionally biased region" description="Low complexity" evidence="1">
    <location>
        <begin position="281"/>
        <end position="296"/>
    </location>
</feature>
<evidence type="ECO:0000256" key="1">
    <source>
        <dbReference type="SAM" id="MobiDB-lite"/>
    </source>
</evidence>